<dbReference type="RefSeq" id="WP_035637922.1">
    <property type="nucleotide sequence ID" value="NZ_CP017479.1"/>
</dbReference>
<name>A0AAC9N6I4_9FLAO</name>
<organism evidence="2 3">
    <name type="scientific">Flavobacterium gilvum</name>
    <dbReference type="NCBI Taxonomy" id="1492737"/>
    <lineage>
        <taxon>Bacteria</taxon>
        <taxon>Pseudomonadati</taxon>
        <taxon>Bacteroidota</taxon>
        <taxon>Flavobacteriia</taxon>
        <taxon>Flavobacteriales</taxon>
        <taxon>Flavobacteriaceae</taxon>
        <taxon>Flavobacterium</taxon>
    </lineage>
</organism>
<evidence type="ECO:0000313" key="3">
    <source>
        <dbReference type="Proteomes" id="UP000175968"/>
    </source>
</evidence>
<dbReference type="AlphaFoldDB" id="A0AAC9N6I4"/>
<accession>A0AAC9N6I4</accession>
<protein>
    <recommendedName>
        <fullName evidence="4">Lipoprotein</fullName>
    </recommendedName>
</protein>
<reference evidence="2 3" key="1">
    <citation type="submission" date="2016-10" db="EMBL/GenBank/DDBJ databases">
        <title>Flavobacterium gilvum sp. nov., isolated from stream water.</title>
        <authorList>
            <person name="Shin S.-K."/>
            <person name="Cho Y.-J."/>
            <person name="Yi H."/>
        </authorList>
    </citation>
    <scope>NUCLEOTIDE SEQUENCE [LARGE SCALE GENOMIC DNA]</scope>
    <source>
        <strain evidence="2 3">EM1308</strain>
    </source>
</reference>
<keyword evidence="3" id="KW-1185">Reference proteome</keyword>
<feature type="signal peptide" evidence="1">
    <location>
        <begin position="1"/>
        <end position="18"/>
    </location>
</feature>
<evidence type="ECO:0008006" key="4">
    <source>
        <dbReference type="Google" id="ProtNLM"/>
    </source>
</evidence>
<sequence>MKQIATFFLFLASMLAFQSCTNDEMQEETLKTTSVVITTHSSYLTAKNVNDPFLYGNIKDITVTATQITTGYKANTVFTISNNPNDFSTYRIDLVQEGINTFTANATSVTQPVVPGYSSVPRNDSNSKIWNTIDAKVANPPYATYSGFKGETVINHNIPTTLSIDMNTNNGRFIAYFRGSPRPFETTVTPYIDEVPQAEFVITSVNDFYWIWNDSDCVAGKTVRFHCIERNNGGNIKSVVDIPNVTIKSHTTSKFAYDIDETGDTFTSIPRI</sequence>
<dbReference type="Proteomes" id="UP000175968">
    <property type="component" value="Chromosome"/>
</dbReference>
<evidence type="ECO:0000256" key="1">
    <source>
        <dbReference type="SAM" id="SignalP"/>
    </source>
</evidence>
<gene>
    <name evidence="2" type="ORF">EM308_04885</name>
</gene>
<dbReference type="KEGG" id="fgl:EM308_04885"/>
<dbReference type="EMBL" id="CP017479">
    <property type="protein sequence ID" value="AOW08893.1"/>
    <property type="molecule type" value="Genomic_DNA"/>
</dbReference>
<keyword evidence="1" id="KW-0732">Signal</keyword>
<proteinExistence type="predicted"/>
<dbReference type="PROSITE" id="PS51257">
    <property type="entry name" value="PROKAR_LIPOPROTEIN"/>
    <property type="match status" value="1"/>
</dbReference>
<feature type="chain" id="PRO_5042057367" description="Lipoprotein" evidence="1">
    <location>
        <begin position="19"/>
        <end position="272"/>
    </location>
</feature>
<evidence type="ECO:0000313" key="2">
    <source>
        <dbReference type="EMBL" id="AOW08893.1"/>
    </source>
</evidence>